<name>A0AAW0XBK3_CHEQU</name>
<evidence type="ECO:0000313" key="7">
    <source>
        <dbReference type="EMBL" id="KAK8737709.1"/>
    </source>
</evidence>
<evidence type="ECO:0000256" key="3">
    <source>
        <dbReference type="ARBA" id="ARBA00022525"/>
    </source>
</evidence>
<proteinExistence type="inferred from homology"/>
<evidence type="ECO:0000259" key="6">
    <source>
        <dbReference type="Pfam" id="PF00151"/>
    </source>
</evidence>
<dbReference type="PRINTS" id="PR00821">
    <property type="entry name" value="TAGLIPASE"/>
</dbReference>
<comment type="caution">
    <text evidence="7">The sequence shown here is derived from an EMBL/GenBank/DDBJ whole genome shotgun (WGS) entry which is preliminary data.</text>
</comment>
<dbReference type="FunFam" id="3.40.50.1820:FF:000033">
    <property type="entry name" value="Pancreatic triacylglycerol lipase"/>
    <property type="match status" value="1"/>
</dbReference>
<dbReference type="Proteomes" id="UP001445076">
    <property type="component" value="Unassembled WGS sequence"/>
</dbReference>
<sequence length="540" mass="59767">TIVAPASIQCLVDLMERIVEDLPALFHSIKTSPYWGVSPRNFPHLAESSTAEPSVDQHCFAELGCLVTDAAFYHPRYRPYNLQPESREVINVVYIIYSREDPKGLLVPALGIQKLYISSFRPNRKTKILLHGYLSSRDSSWMMTFADVLLHAADYNVILVDWTDGSLGLYEQSVANARVVGLEVAYLVNWLRDNTGHQPQDVHLICYSLGAHVCGYAGERVSGLGRITGLDPAGPSFQHLPPSVRLDPTDALFVDVIHTDTSPFSWFGGYGMTETCGHLDFFPNNGRNQPGCEPPVTRWLQNSNFSLMSNAVENALVCNHMRSILLFINSIVSQCPYTAFSCQSYNHYKQGKCFSCGEDGTRCASMGLYADTWPGRGQVGLKLYLTTGPADNLCLYHFRLRIKLEKTGRESPAGHLSISILTYAGHSWSFDLTNGSPERFEHGKRYTFVVEHGEDLSRSQAVHLTWTVEGSSCSTCDFPLPLSSVSILNMEKFVQSRKLIGGLKLRSEEVVLCPGGTKSVVLVGSGDTIQLLASPTCFTT</sequence>
<dbReference type="AlphaFoldDB" id="A0AAW0XBK3"/>
<dbReference type="PRINTS" id="PR00823">
    <property type="entry name" value="PANCLIPASE"/>
</dbReference>
<accession>A0AAW0XBK3</accession>
<keyword evidence="4" id="KW-1015">Disulfide bond</keyword>
<dbReference type="CDD" id="cd00707">
    <property type="entry name" value="Pancreat_lipase_like"/>
    <property type="match status" value="1"/>
</dbReference>
<protein>
    <recommendedName>
        <fullName evidence="6">Lipase domain-containing protein</fullName>
    </recommendedName>
</protein>
<evidence type="ECO:0000256" key="1">
    <source>
        <dbReference type="ARBA" id="ARBA00004613"/>
    </source>
</evidence>
<dbReference type="GO" id="GO:0004806">
    <property type="term" value="F:triacylglycerol lipase activity"/>
    <property type="evidence" value="ECO:0007669"/>
    <property type="project" value="InterPro"/>
</dbReference>
<evidence type="ECO:0000256" key="5">
    <source>
        <dbReference type="RuleBase" id="RU004262"/>
    </source>
</evidence>
<dbReference type="InterPro" id="IPR029058">
    <property type="entry name" value="AB_hydrolase_fold"/>
</dbReference>
<dbReference type="Gene3D" id="3.40.50.1820">
    <property type="entry name" value="alpha/beta hydrolase"/>
    <property type="match status" value="1"/>
</dbReference>
<dbReference type="GO" id="GO:0005615">
    <property type="term" value="C:extracellular space"/>
    <property type="evidence" value="ECO:0007669"/>
    <property type="project" value="TreeGrafter"/>
</dbReference>
<evidence type="ECO:0000313" key="8">
    <source>
        <dbReference type="Proteomes" id="UP001445076"/>
    </source>
</evidence>
<evidence type="ECO:0000256" key="4">
    <source>
        <dbReference type="ARBA" id="ARBA00023157"/>
    </source>
</evidence>
<comment type="similarity">
    <text evidence="2 5">Belongs to the AB hydrolase superfamily. Lipase family.</text>
</comment>
<dbReference type="InterPro" id="IPR013818">
    <property type="entry name" value="Lipase"/>
</dbReference>
<keyword evidence="8" id="KW-1185">Reference proteome</keyword>
<feature type="domain" description="Lipase" evidence="6">
    <location>
        <begin position="57"/>
        <end position="390"/>
    </location>
</feature>
<comment type="subcellular location">
    <subcellularLocation>
        <location evidence="1">Secreted</location>
    </subcellularLocation>
</comment>
<evidence type="ECO:0000256" key="2">
    <source>
        <dbReference type="ARBA" id="ARBA00010701"/>
    </source>
</evidence>
<dbReference type="EMBL" id="JARKIK010000041">
    <property type="protein sequence ID" value="KAK8737709.1"/>
    <property type="molecule type" value="Genomic_DNA"/>
</dbReference>
<keyword evidence="3" id="KW-0964">Secreted</keyword>
<dbReference type="Pfam" id="PF00151">
    <property type="entry name" value="Lipase"/>
    <property type="match status" value="1"/>
</dbReference>
<dbReference type="PANTHER" id="PTHR11610">
    <property type="entry name" value="LIPASE"/>
    <property type="match status" value="1"/>
</dbReference>
<feature type="non-terminal residue" evidence="7">
    <location>
        <position position="1"/>
    </location>
</feature>
<dbReference type="PANTHER" id="PTHR11610:SF173">
    <property type="entry name" value="LIPASE DOMAIN-CONTAINING PROTEIN-RELATED"/>
    <property type="match status" value="1"/>
</dbReference>
<organism evidence="7 8">
    <name type="scientific">Cherax quadricarinatus</name>
    <name type="common">Australian red claw crayfish</name>
    <dbReference type="NCBI Taxonomy" id="27406"/>
    <lineage>
        <taxon>Eukaryota</taxon>
        <taxon>Metazoa</taxon>
        <taxon>Ecdysozoa</taxon>
        <taxon>Arthropoda</taxon>
        <taxon>Crustacea</taxon>
        <taxon>Multicrustacea</taxon>
        <taxon>Malacostraca</taxon>
        <taxon>Eumalacostraca</taxon>
        <taxon>Eucarida</taxon>
        <taxon>Decapoda</taxon>
        <taxon>Pleocyemata</taxon>
        <taxon>Astacidea</taxon>
        <taxon>Parastacoidea</taxon>
        <taxon>Parastacidae</taxon>
        <taxon>Cherax</taxon>
    </lineage>
</organism>
<dbReference type="SUPFAM" id="SSF53474">
    <property type="entry name" value="alpha/beta-Hydrolases"/>
    <property type="match status" value="1"/>
</dbReference>
<dbReference type="GO" id="GO:0016042">
    <property type="term" value="P:lipid catabolic process"/>
    <property type="evidence" value="ECO:0007669"/>
    <property type="project" value="TreeGrafter"/>
</dbReference>
<dbReference type="InterPro" id="IPR002331">
    <property type="entry name" value="Lipase_panc"/>
</dbReference>
<dbReference type="InterPro" id="IPR033906">
    <property type="entry name" value="Lipase_N"/>
</dbReference>
<gene>
    <name evidence="7" type="ORF">OTU49_004204</name>
</gene>
<reference evidence="7 8" key="1">
    <citation type="journal article" date="2024" name="BMC Genomics">
        <title>Genome assembly of redclaw crayfish (Cherax quadricarinatus) provides insights into its immune adaptation and hypoxia tolerance.</title>
        <authorList>
            <person name="Liu Z."/>
            <person name="Zheng J."/>
            <person name="Li H."/>
            <person name="Fang K."/>
            <person name="Wang S."/>
            <person name="He J."/>
            <person name="Zhou D."/>
            <person name="Weng S."/>
            <person name="Chi M."/>
            <person name="Gu Z."/>
            <person name="He J."/>
            <person name="Li F."/>
            <person name="Wang M."/>
        </authorList>
    </citation>
    <scope>NUCLEOTIDE SEQUENCE [LARGE SCALE GENOMIC DNA]</scope>
    <source>
        <strain evidence="7">ZL_2023a</strain>
    </source>
</reference>
<dbReference type="InterPro" id="IPR000734">
    <property type="entry name" value="TAG_lipase"/>
</dbReference>